<evidence type="ECO:0000313" key="2">
    <source>
        <dbReference type="EMBL" id="SHM99411.1"/>
    </source>
</evidence>
<dbReference type="AlphaFoldDB" id="A0A1M7N8K0"/>
<organism evidence="2 3">
    <name type="scientific">Flavobacterium xinjiangense</name>
    <dbReference type="NCBI Taxonomy" id="178356"/>
    <lineage>
        <taxon>Bacteria</taxon>
        <taxon>Pseudomonadati</taxon>
        <taxon>Bacteroidota</taxon>
        <taxon>Flavobacteriia</taxon>
        <taxon>Flavobacteriales</taxon>
        <taxon>Flavobacteriaceae</taxon>
        <taxon>Flavobacterium</taxon>
    </lineage>
</organism>
<dbReference type="Proteomes" id="UP000184092">
    <property type="component" value="Unassembled WGS sequence"/>
</dbReference>
<evidence type="ECO:0000313" key="3">
    <source>
        <dbReference type="Proteomes" id="UP000184092"/>
    </source>
</evidence>
<proteinExistence type="predicted"/>
<keyword evidence="3" id="KW-1185">Reference proteome</keyword>
<sequence length="81" mass="9336">MKDPCEIFKSQRKKAQETLDILQLQKSQIELDLELNPISADLNKKLRQINLDIKITVNELEHADNSNATCEINHPTPIRNN</sequence>
<evidence type="ECO:0000256" key="1">
    <source>
        <dbReference type="SAM" id="Coils"/>
    </source>
</evidence>
<gene>
    <name evidence="2" type="ORF">SAMN05216269_11043</name>
</gene>
<reference evidence="3" key="1">
    <citation type="submission" date="2016-11" db="EMBL/GenBank/DDBJ databases">
        <authorList>
            <person name="Varghese N."/>
            <person name="Submissions S."/>
        </authorList>
    </citation>
    <scope>NUCLEOTIDE SEQUENCE [LARGE SCALE GENOMIC DNA]</scope>
    <source>
        <strain evidence="3">CGMCC 1.2749</strain>
    </source>
</reference>
<keyword evidence="1" id="KW-0175">Coiled coil</keyword>
<dbReference type="OrthoDB" id="1366681at2"/>
<feature type="coiled-coil region" evidence="1">
    <location>
        <begin position="5"/>
        <end position="32"/>
    </location>
</feature>
<accession>A0A1M7N8K0</accession>
<dbReference type="EMBL" id="FRCL01000010">
    <property type="protein sequence ID" value="SHM99411.1"/>
    <property type="molecule type" value="Genomic_DNA"/>
</dbReference>
<dbReference type="RefSeq" id="WP_073209869.1">
    <property type="nucleotide sequence ID" value="NZ_FRCL01000010.1"/>
</dbReference>
<protein>
    <submittedName>
        <fullName evidence="2">Uncharacterized protein</fullName>
    </submittedName>
</protein>
<name>A0A1M7N8K0_9FLAO</name>
<dbReference type="STRING" id="178356.SAMN05216269_11043"/>